<proteinExistence type="predicted"/>
<evidence type="ECO:0000259" key="1">
    <source>
        <dbReference type="SMART" id="SM00382"/>
    </source>
</evidence>
<evidence type="ECO:0000313" key="3">
    <source>
        <dbReference type="Proteomes" id="UP000609064"/>
    </source>
</evidence>
<dbReference type="Proteomes" id="UP000609064">
    <property type="component" value="Unassembled WGS sequence"/>
</dbReference>
<evidence type="ECO:0000313" key="2">
    <source>
        <dbReference type="EMBL" id="GGD79931.1"/>
    </source>
</evidence>
<keyword evidence="3" id="KW-1185">Reference proteome</keyword>
<accession>A0A916Z793</accession>
<reference evidence="2" key="2">
    <citation type="submission" date="2020-09" db="EMBL/GenBank/DDBJ databases">
        <authorList>
            <person name="Sun Q."/>
            <person name="Zhou Y."/>
        </authorList>
    </citation>
    <scope>NUCLEOTIDE SEQUENCE</scope>
    <source>
        <strain evidence="2">CGMCC 1.15958</strain>
    </source>
</reference>
<dbReference type="PANTHER" id="PTHR43566">
    <property type="entry name" value="CONSERVED PROTEIN"/>
    <property type="match status" value="1"/>
</dbReference>
<comment type="caution">
    <text evidence="2">The sequence shown here is derived from an EMBL/GenBank/DDBJ whole genome shotgun (WGS) entry which is preliminary data.</text>
</comment>
<gene>
    <name evidence="2" type="ORF">GCM10011514_49930</name>
</gene>
<name>A0A916Z793_9BACT</name>
<dbReference type="Pfam" id="PF13173">
    <property type="entry name" value="AAA_14"/>
    <property type="match status" value="1"/>
</dbReference>
<protein>
    <submittedName>
        <fullName evidence="2">ATPase</fullName>
    </submittedName>
</protein>
<dbReference type="InterPro" id="IPR041682">
    <property type="entry name" value="AAA_14"/>
</dbReference>
<sequence length="401" mass="45925">MKIISLTFNFHGKMIKRNKLNQILDDLDFYPAVAIVGPRQVGKTTLAKSFAEYLQKPILYLDLESDRDVAKLTDAESYLESHEDKCVVIDEIQLMPQLFPLLRSLIDRNRSTARFVLLGSASPNLLRNSTESLAGRIAYHELTPFSITEVYELATMKEHWFKGGFPIAFLSKDIARGQKWLENLAYTFVEKDLRGMGYEVSSQTLTRFIRLLTHIHGNVLNISDLGRSMDVSQPTIKFYLELLQGGYWIELLQPYFANVSKRLVKAPKIYIRDSGLLHTLARVGNYELLLSNTLLGASWEGYVIEEIKRTVGNQWEYYYYRTHNGAECDLIAITQKGEKVCIEIKYSNAPKVSKGFYQSVEDIQPNHQYVIIPDGEKYPMGEGLWVCGLKAFLLNEIKQLL</sequence>
<dbReference type="EMBL" id="BMKK01000015">
    <property type="protein sequence ID" value="GGD79931.1"/>
    <property type="molecule type" value="Genomic_DNA"/>
</dbReference>
<dbReference type="CDD" id="cd00009">
    <property type="entry name" value="AAA"/>
    <property type="match status" value="1"/>
</dbReference>
<dbReference type="SMART" id="SM00382">
    <property type="entry name" value="AAA"/>
    <property type="match status" value="1"/>
</dbReference>
<dbReference type="InterPro" id="IPR025420">
    <property type="entry name" value="DUF4143"/>
</dbReference>
<dbReference type="InterPro" id="IPR027417">
    <property type="entry name" value="P-loop_NTPase"/>
</dbReference>
<dbReference type="AlphaFoldDB" id="A0A916Z793"/>
<feature type="domain" description="AAA+ ATPase" evidence="1">
    <location>
        <begin position="29"/>
        <end position="144"/>
    </location>
</feature>
<dbReference type="PANTHER" id="PTHR43566:SF2">
    <property type="entry name" value="DUF4143 DOMAIN-CONTAINING PROTEIN"/>
    <property type="match status" value="1"/>
</dbReference>
<dbReference type="Gene3D" id="3.40.50.300">
    <property type="entry name" value="P-loop containing nucleotide triphosphate hydrolases"/>
    <property type="match status" value="1"/>
</dbReference>
<dbReference type="InterPro" id="IPR003593">
    <property type="entry name" value="AAA+_ATPase"/>
</dbReference>
<reference evidence="2" key="1">
    <citation type="journal article" date="2014" name="Int. J. Syst. Evol. Microbiol.">
        <title>Complete genome sequence of Corynebacterium casei LMG S-19264T (=DSM 44701T), isolated from a smear-ripened cheese.</title>
        <authorList>
            <consortium name="US DOE Joint Genome Institute (JGI-PGF)"/>
            <person name="Walter F."/>
            <person name="Albersmeier A."/>
            <person name="Kalinowski J."/>
            <person name="Ruckert C."/>
        </authorList>
    </citation>
    <scope>NUCLEOTIDE SEQUENCE</scope>
    <source>
        <strain evidence="2">CGMCC 1.15958</strain>
    </source>
</reference>
<organism evidence="2 3">
    <name type="scientific">Emticicia aquatilis</name>
    <dbReference type="NCBI Taxonomy" id="1537369"/>
    <lineage>
        <taxon>Bacteria</taxon>
        <taxon>Pseudomonadati</taxon>
        <taxon>Bacteroidota</taxon>
        <taxon>Cytophagia</taxon>
        <taxon>Cytophagales</taxon>
        <taxon>Leadbetterellaceae</taxon>
        <taxon>Emticicia</taxon>
    </lineage>
</organism>
<dbReference type="Pfam" id="PF13635">
    <property type="entry name" value="DUF4143"/>
    <property type="match status" value="1"/>
</dbReference>
<dbReference type="SUPFAM" id="SSF52540">
    <property type="entry name" value="P-loop containing nucleoside triphosphate hydrolases"/>
    <property type="match status" value="1"/>
</dbReference>